<name>A0A511ZNP9_9BACI</name>
<dbReference type="Pfam" id="PF08360">
    <property type="entry name" value="TetR_C_5"/>
    <property type="match status" value="1"/>
</dbReference>
<dbReference type="EMBL" id="BJYM01000018">
    <property type="protein sequence ID" value="GEN89080.1"/>
    <property type="molecule type" value="Genomic_DNA"/>
</dbReference>
<gene>
    <name evidence="6" type="ORF">OSO01_38190</name>
</gene>
<evidence type="ECO:0000256" key="2">
    <source>
        <dbReference type="ARBA" id="ARBA00023125"/>
    </source>
</evidence>
<evidence type="ECO:0000256" key="1">
    <source>
        <dbReference type="ARBA" id="ARBA00023015"/>
    </source>
</evidence>
<keyword evidence="2 4" id="KW-0238">DNA-binding</keyword>
<dbReference type="Gene3D" id="1.10.357.10">
    <property type="entry name" value="Tetracycline Repressor, domain 2"/>
    <property type="match status" value="1"/>
</dbReference>
<dbReference type="AlphaFoldDB" id="A0A511ZNP9"/>
<evidence type="ECO:0000256" key="3">
    <source>
        <dbReference type="ARBA" id="ARBA00023163"/>
    </source>
</evidence>
<evidence type="ECO:0000313" key="6">
    <source>
        <dbReference type="EMBL" id="GEN89080.1"/>
    </source>
</evidence>
<protein>
    <submittedName>
        <fullName evidence="6">TetR family transcriptional regulator</fullName>
    </submittedName>
</protein>
<dbReference type="InterPro" id="IPR001647">
    <property type="entry name" value="HTH_TetR"/>
</dbReference>
<dbReference type="InterPro" id="IPR036271">
    <property type="entry name" value="Tet_transcr_reg_TetR-rel_C_sf"/>
</dbReference>
<dbReference type="GO" id="GO:0003700">
    <property type="term" value="F:DNA-binding transcription factor activity"/>
    <property type="evidence" value="ECO:0007669"/>
    <property type="project" value="InterPro"/>
</dbReference>
<dbReference type="OrthoDB" id="9809772at2"/>
<dbReference type="PROSITE" id="PS50977">
    <property type="entry name" value="HTH_TETR_2"/>
    <property type="match status" value="1"/>
</dbReference>
<sequence length="204" mass="23510">MNKKQTKSMLTKKKIADAAKHLFIQKGYTATSIENISDATGVSKGNIYYHFENKEGLFIYVLDEWEKEWMEQWEEQKKQYSSTTEQLHGIAKHFVINDYNHPLTNVADEFFSHENSNTLIQNQLYKTINTRISYSQKLLSEGIASGEFKTDDSLLLAKIFDTLLYGLNNICRDLNMKETLDLYAKAIDTFLYGIASDDSAHSHD</sequence>
<dbReference type="InterPro" id="IPR023772">
    <property type="entry name" value="DNA-bd_HTH_TetR-type_CS"/>
</dbReference>
<dbReference type="InterPro" id="IPR013571">
    <property type="entry name" value="Tscrpt_reg_QacR_C"/>
</dbReference>
<dbReference type="SUPFAM" id="SSF46689">
    <property type="entry name" value="Homeodomain-like"/>
    <property type="match status" value="1"/>
</dbReference>
<feature type="DNA-binding region" description="H-T-H motif" evidence="4">
    <location>
        <begin position="32"/>
        <end position="51"/>
    </location>
</feature>
<dbReference type="RefSeq" id="WP_147211995.1">
    <property type="nucleotide sequence ID" value="NZ_BJYM01000018.1"/>
</dbReference>
<evidence type="ECO:0000313" key="7">
    <source>
        <dbReference type="Proteomes" id="UP000321558"/>
    </source>
</evidence>
<keyword evidence="7" id="KW-1185">Reference proteome</keyword>
<dbReference type="Proteomes" id="UP000321558">
    <property type="component" value="Unassembled WGS sequence"/>
</dbReference>
<dbReference type="Gene3D" id="1.10.10.60">
    <property type="entry name" value="Homeodomain-like"/>
    <property type="match status" value="1"/>
</dbReference>
<feature type="domain" description="HTH tetR-type" evidence="5">
    <location>
        <begin position="9"/>
        <end position="69"/>
    </location>
</feature>
<keyword evidence="1" id="KW-0805">Transcription regulation</keyword>
<dbReference type="SUPFAM" id="SSF48498">
    <property type="entry name" value="Tetracyclin repressor-like, C-terminal domain"/>
    <property type="match status" value="1"/>
</dbReference>
<dbReference type="GO" id="GO:0003677">
    <property type="term" value="F:DNA binding"/>
    <property type="evidence" value="ECO:0007669"/>
    <property type="project" value="UniProtKB-UniRule"/>
</dbReference>
<proteinExistence type="predicted"/>
<evidence type="ECO:0000259" key="5">
    <source>
        <dbReference type="PROSITE" id="PS50977"/>
    </source>
</evidence>
<dbReference type="Pfam" id="PF00440">
    <property type="entry name" value="TetR_N"/>
    <property type="match status" value="1"/>
</dbReference>
<dbReference type="PANTHER" id="PTHR47506:SF1">
    <property type="entry name" value="HTH-TYPE TRANSCRIPTIONAL REGULATOR YJDC"/>
    <property type="match status" value="1"/>
</dbReference>
<evidence type="ECO:0000256" key="4">
    <source>
        <dbReference type="PROSITE-ProRule" id="PRU00335"/>
    </source>
</evidence>
<comment type="caution">
    <text evidence="6">The sequence shown here is derived from an EMBL/GenBank/DDBJ whole genome shotgun (WGS) entry which is preliminary data.</text>
</comment>
<organism evidence="6 7">
    <name type="scientific">Oceanobacillus sojae</name>
    <dbReference type="NCBI Taxonomy" id="582851"/>
    <lineage>
        <taxon>Bacteria</taxon>
        <taxon>Bacillati</taxon>
        <taxon>Bacillota</taxon>
        <taxon>Bacilli</taxon>
        <taxon>Bacillales</taxon>
        <taxon>Bacillaceae</taxon>
        <taxon>Oceanobacillus</taxon>
    </lineage>
</organism>
<dbReference type="GO" id="GO:0045892">
    <property type="term" value="P:negative regulation of DNA-templated transcription"/>
    <property type="evidence" value="ECO:0007669"/>
    <property type="project" value="InterPro"/>
</dbReference>
<reference evidence="6 7" key="1">
    <citation type="submission" date="2019-07" db="EMBL/GenBank/DDBJ databases">
        <title>Whole genome shotgun sequence of Oceanobacillus sojae NBRC 105379.</title>
        <authorList>
            <person name="Hosoyama A."/>
            <person name="Uohara A."/>
            <person name="Ohji S."/>
            <person name="Ichikawa N."/>
        </authorList>
    </citation>
    <scope>NUCLEOTIDE SEQUENCE [LARGE SCALE GENOMIC DNA]</scope>
    <source>
        <strain evidence="6 7">NBRC 105379</strain>
    </source>
</reference>
<dbReference type="InterPro" id="IPR009057">
    <property type="entry name" value="Homeodomain-like_sf"/>
</dbReference>
<dbReference type="PRINTS" id="PR00455">
    <property type="entry name" value="HTHTETR"/>
</dbReference>
<accession>A0A511ZNP9</accession>
<keyword evidence="3" id="KW-0804">Transcription</keyword>
<dbReference type="PANTHER" id="PTHR47506">
    <property type="entry name" value="TRANSCRIPTIONAL REGULATORY PROTEIN"/>
    <property type="match status" value="1"/>
</dbReference>
<dbReference type="PROSITE" id="PS01081">
    <property type="entry name" value="HTH_TETR_1"/>
    <property type="match status" value="1"/>
</dbReference>